<evidence type="ECO:0000313" key="1">
    <source>
        <dbReference type="EMBL" id="GAW93677.1"/>
    </source>
</evidence>
<proteinExistence type="predicted"/>
<dbReference type="RefSeq" id="WP_088554763.1">
    <property type="nucleotide sequence ID" value="NZ_BDGJ01000168.1"/>
</dbReference>
<keyword evidence="2" id="KW-1185">Reference proteome</keyword>
<sequence length="95" mass="10751">MGIRLNQIQQYVEANKPVLVQGCFGNDMESAWRITVQNTKQDGMKHILLSSFDSSLILQEEEIANIVPGDQYNSLMVRLDNGQEIYISPQNPIGR</sequence>
<protein>
    <submittedName>
        <fullName evidence="1">Uncharacterized protein</fullName>
    </submittedName>
</protein>
<organism evidence="1 2">
    <name type="scientific">Calderihabitans maritimus</name>
    <dbReference type="NCBI Taxonomy" id="1246530"/>
    <lineage>
        <taxon>Bacteria</taxon>
        <taxon>Bacillati</taxon>
        <taxon>Bacillota</taxon>
        <taxon>Clostridia</taxon>
        <taxon>Neomoorellales</taxon>
        <taxon>Calderihabitantaceae</taxon>
        <taxon>Calderihabitans</taxon>
    </lineage>
</organism>
<gene>
    <name evidence="1" type="ORF">KKC1_28050</name>
</gene>
<dbReference type="AlphaFoldDB" id="A0A1Z5HWE6"/>
<reference evidence="2" key="1">
    <citation type="journal article" date="2017" name="Appl. Environ. Microbiol.">
        <title>Genomic analysis of Calderihabitans maritimus KKC1, a thermophilic hydrogenogenic carboxydotrophic bacterium isolated from marine sediment.</title>
        <authorList>
            <person name="Omae K."/>
            <person name="Yoneda Y."/>
            <person name="Fukuyama Y."/>
            <person name="Yoshida T."/>
            <person name="Sako Y."/>
        </authorList>
    </citation>
    <scope>NUCLEOTIDE SEQUENCE [LARGE SCALE GENOMIC DNA]</scope>
    <source>
        <strain evidence="2">KKC1</strain>
    </source>
</reference>
<comment type="caution">
    <text evidence="1">The sequence shown here is derived from an EMBL/GenBank/DDBJ whole genome shotgun (WGS) entry which is preliminary data.</text>
</comment>
<dbReference type="EMBL" id="BDGJ01000168">
    <property type="protein sequence ID" value="GAW93677.1"/>
    <property type="molecule type" value="Genomic_DNA"/>
</dbReference>
<name>A0A1Z5HWE6_9FIRM</name>
<dbReference type="Proteomes" id="UP000197032">
    <property type="component" value="Unassembled WGS sequence"/>
</dbReference>
<accession>A0A1Z5HWE6</accession>
<evidence type="ECO:0000313" key="2">
    <source>
        <dbReference type="Proteomes" id="UP000197032"/>
    </source>
</evidence>